<dbReference type="Proteomes" id="UP001303601">
    <property type="component" value="Chromosome"/>
</dbReference>
<evidence type="ECO:0000313" key="2">
    <source>
        <dbReference type="EMBL" id="WPB53912.1"/>
    </source>
</evidence>
<evidence type="ECO:0000313" key="3">
    <source>
        <dbReference type="Proteomes" id="UP001303601"/>
    </source>
</evidence>
<evidence type="ECO:0000259" key="1">
    <source>
        <dbReference type="Pfam" id="PF03572"/>
    </source>
</evidence>
<dbReference type="Gene3D" id="3.90.226.10">
    <property type="entry name" value="2-enoyl-CoA Hydratase, Chain A, domain 1"/>
    <property type="match status" value="1"/>
</dbReference>
<proteinExistence type="predicted"/>
<sequence>MHLNRKLWILGGVAATILPAVVTSCDLKIKEDKNIKVDRKKTLLFNLSNVYNIDENFVDLYFINNGNVPYVSVVDTFYKFGGFFDTSNFSISKNLFSSEIKFLPLSDNFYSTPFYIDTNKNTLSFRDYYFYNFVKPNNITNYSRHLKVVSSSLENRSLKKTTINFNEYGIDIYKKDGKILMPLVVFNTLFFSQNYFNLYYNGEALIATDYALIDGMNNLETIRKSKWNDTKAPKDIREMTYKHINFIMDNFYGLRVKNKYRNFSKWINDSRKKDLLSDNQYFFNRNYAEFFHRNLDELHTRVSMPSFFNKANDTIVKMDAYKNNMGLFRERYIETYQKLEQQRKAKSYQNEGIRYKGDTAIITFNQFKTAPNKQETANNDSYQFFKIAMKEIKQKNIKNIVIDLSLNGGGNIGAMLRVLGFITDRQIPLIGHELLTNQIVRENYKIDTDGDRRYDRDAYTQYNWNLLVGINTFSAANLFTSIFNDLKLGKIIGQKTGGGMCSVLPIVLADGTTVEISSNNCSINLDLNEIESGVKVDKILNYDDFYDDDKLINAIKGK</sequence>
<dbReference type="InterPro" id="IPR005151">
    <property type="entry name" value="Tail-specific_protease"/>
</dbReference>
<dbReference type="InterPro" id="IPR029045">
    <property type="entry name" value="ClpP/crotonase-like_dom_sf"/>
</dbReference>
<dbReference type="Pfam" id="PF03572">
    <property type="entry name" value="Peptidase_S41"/>
    <property type="match status" value="1"/>
</dbReference>
<dbReference type="PROSITE" id="PS51257">
    <property type="entry name" value="PROKAR_LIPOPROTEIN"/>
    <property type="match status" value="1"/>
</dbReference>
<keyword evidence="3" id="KW-1185">Reference proteome</keyword>
<feature type="domain" description="Tail specific protease" evidence="1">
    <location>
        <begin position="359"/>
        <end position="520"/>
    </location>
</feature>
<dbReference type="EMBL" id="CP137845">
    <property type="protein sequence ID" value="WPB53912.1"/>
    <property type="molecule type" value="Genomic_DNA"/>
</dbReference>
<dbReference type="SUPFAM" id="SSF52096">
    <property type="entry name" value="ClpP/crotonase"/>
    <property type="match status" value="1"/>
</dbReference>
<gene>
    <name evidence="2" type="ORF">R9B83_02900</name>
</gene>
<reference evidence="2" key="1">
    <citation type="submission" date="2023-11" db="EMBL/GenBank/DDBJ databases">
        <title>Completed genome sequence of Mycoplasma equirhinis type strain M432/72.</title>
        <authorList>
            <person name="Spergser J."/>
        </authorList>
    </citation>
    <scope>NUCLEOTIDE SEQUENCE [LARGE SCALE GENOMIC DNA]</scope>
    <source>
        <strain evidence="2">M432/72</strain>
    </source>
</reference>
<organism evidence="2 3">
    <name type="scientific">Metamycoplasma equirhinis</name>
    <dbReference type="NCBI Taxonomy" id="92402"/>
    <lineage>
        <taxon>Bacteria</taxon>
        <taxon>Bacillati</taxon>
        <taxon>Mycoplasmatota</taxon>
        <taxon>Mycoplasmoidales</taxon>
        <taxon>Metamycoplasmataceae</taxon>
        <taxon>Metamycoplasma</taxon>
    </lineage>
</organism>
<name>A0ABZ0PA67_9BACT</name>
<dbReference type="GeneID" id="94493825"/>
<protein>
    <submittedName>
        <fullName evidence="2">S41 family peptidase</fullName>
    </submittedName>
</protein>
<dbReference type="RefSeq" id="WP_140031216.1">
    <property type="nucleotide sequence ID" value="NZ_CP137845.1"/>
</dbReference>
<accession>A0ABZ0PA67</accession>